<comment type="caution">
    <text evidence="3">The sequence shown here is derived from an EMBL/GenBank/DDBJ whole genome shotgun (WGS) entry which is preliminary data.</text>
</comment>
<proteinExistence type="predicted"/>
<dbReference type="InterPro" id="IPR004291">
    <property type="entry name" value="Transposase_IS66_central"/>
</dbReference>
<dbReference type="AlphaFoldDB" id="A0AAW4FNZ7"/>
<reference evidence="3 4" key="1">
    <citation type="submission" date="2020-01" db="EMBL/GenBank/DDBJ databases">
        <title>Draft genome assembly of Ensifer adhaerens T173.</title>
        <authorList>
            <person name="Craig J.E."/>
            <person name="Stinchcombe J.R."/>
        </authorList>
    </citation>
    <scope>NUCLEOTIDE SEQUENCE [LARGE SCALE GENOMIC DNA]</scope>
    <source>
        <strain evidence="3 4">T173</strain>
    </source>
</reference>
<dbReference type="PANTHER" id="PTHR33678">
    <property type="entry name" value="BLL1576 PROTEIN"/>
    <property type="match status" value="1"/>
</dbReference>
<dbReference type="Proteomes" id="UP000744980">
    <property type="component" value="Unassembled WGS sequence"/>
</dbReference>
<dbReference type="Gene3D" id="1.20.5.170">
    <property type="match status" value="1"/>
</dbReference>
<dbReference type="Pfam" id="PF03050">
    <property type="entry name" value="DDE_Tnp_IS66"/>
    <property type="match status" value="1"/>
</dbReference>
<dbReference type="EMBL" id="WXFA01000012">
    <property type="protein sequence ID" value="MBM3093034.1"/>
    <property type="molecule type" value="Genomic_DNA"/>
</dbReference>
<feature type="domain" description="Transposase IS66 central" evidence="2">
    <location>
        <begin position="379"/>
        <end position="502"/>
    </location>
</feature>
<evidence type="ECO:0000313" key="4">
    <source>
        <dbReference type="Proteomes" id="UP000744980"/>
    </source>
</evidence>
<dbReference type="RefSeq" id="WP_113567923.1">
    <property type="nucleotide sequence ID" value="NZ_CP083374.1"/>
</dbReference>
<evidence type="ECO:0000259" key="2">
    <source>
        <dbReference type="Pfam" id="PF03050"/>
    </source>
</evidence>
<dbReference type="InterPro" id="IPR052344">
    <property type="entry name" value="Transposase-related"/>
</dbReference>
<evidence type="ECO:0000313" key="3">
    <source>
        <dbReference type="EMBL" id="MBM3093034.1"/>
    </source>
</evidence>
<sequence length="553" mass="62170">MKKRLPSVEHVETLSLVAMRRLVGGLVEELHALKTEVATLRSENAALREDNAQLRLDNSRLKAENQQLRDEIARLKKLPPRPPFRPSGMEKATEPGNGDRAAGKSPRGPKRDRNRITRTVTLRADAPEGSRFKGYKSFFVRDLVLAAELVNYRRERWLTPEGVVAPLPEGVSSGFGRNLRRACLALHAQGQVTTPRLTAILNSIGVEISKRRVVRLLTTNLDPFVEEDSAVLHAGLVSAPFITVDDTGAWHNRRNASTTQIGGERFSTFRTSFSKSRLNFLSVLRSGHQDYVLNDEAMNWLKAQGVEHAIMARLKTNPPAVFTDQVAFLEHLASKGIDILDRQLLRPVAEAAIWGAIRHHGLLGSTVIVSDDAGQFRVANHALCWIHAERLLQKLMPATAKQERLVTTIRDLVWRFYKALKVWKQQPSPQLITGFRRRFDKIFARRTGYTELDKLLLRLHRRKAELLKVLEHPYIPLHTNASENDIRSFVTRRKISGGTISADGRIARDVMLGLMKTCQKLGISFYHFLGDRLGLGSAGRPIPPLSQLVMMAN</sequence>
<protein>
    <submittedName>
        <fullName evidence="3">Transposase</fullName>
    </submittedName>
</protein>
<accession>A0AAW4FNZ7</accession>
<name>A0AAW4FNZ7_9HYPH</name>
<evidence type="ECO:0000256" key="1">
    <source>
        <dbReference type="SAM" id="MobiDB-lite"/>
    </source>
</evidence>
<gene>
    <name evidence="3" type="ORF">GFB56_19860</name>
</gene>
<keyword evidence="4" id="KW-1185">Reference proteome</keyword>
<feature type="region of interest" description="Disordered" evidence="1">
    <location>
        <begin position="71"/>
        <end position="116"/>
    </location>
</feature>
<organism evidence="3 4">
    <name type="scientific">Ensifer canadensis</name>
    <dbReference type="NCBI Taxonomy" id="555315"/>
    <lineage>
        <taxon>Bacteria</taxon>
        <taxon>Pseudomonadati</taxon>
        <taxon>Pseudomonadota</taxon>
        <taxon>Alphaproteobacteria</taxon>
        <taxon>Hyphomicrobiales</taxon>
        <taxon>Rhizobiaceae</taxon>
        <taxon>Sinorhizobium/Ensifer group</taxon>
        <taxon>Ensifer</taxon>
    </lineage>
</organism>